<name>A0A381X9L4_9ZZZZ</name>
<dbReference type="Gene3D" id="3.40.190.170">
    <property type="entry name" value="Bacterial extracellular solute-binding protein, family 7"/>
    <property type="match status" value="1"/>
</dbReference>
<dbReference type="InterPro" id="IPR018389">
    <property type="entry name" value="DctP_fam"/>
</dbReference>
<feature type="non-terminal residue" evidence="2">
    <location>
        <position position="238"/>
    </location>
</feature>
<organism evidence="2">
    <name type="scientific">marine metagenome</name>
    <dbReference type="NCBI Taxonomy" id="408172"/>
    <lineage>
        <taxon>unclassified sequences</taxon>
        <taxon>metagenomes</taxon>
        <taxon>ecological metagenomes</taxon>
    </lineage>
</organism>
<gene>
    <name evidence="2" type="ORF">METZ01_LOCUS114300</name>
</gene>
<dbReference type="GO" id="GO:0055085">
    <property type="term" value="P:transmembrane transport"/>
    <property type="evidence" value="ECO:0007669"/>
    <property type="project" value="InterPro"/>
</dbReference>
<reference evidence="2" key="1">
    <citation type="submission" date="2018-05" db="EMBL/GenBank/DDBJ databases">
        <authorList>
            <person name="Lanie J.A."/>
            <person name="Ng W.-L."/>
            <person name="Kazmierczak K.M."/>
            <person name="Andrzejewski T.M."/>
            <person name="Davidsen T.M."/>
            <person name="Wayne K.J."/>
            <person name="Tettelin H."/>
            <person name="Glass J.I."/>
            <person name="Rusch D."/>
            <person name="Podicherti R."/>
            <person name="Tsui H.-C.T."/>
            <person name="Winkler M.E."/>
        </authorList>
    </citation>
    <scope>NUCLEOTIDE SEQUENCE</scope>
</reference>
<keyword evidence="1" id="KW-0732">Signal</keyword>
<proteinExistence type="predicted"/>
<dbReference type="EMBL" id="UINC01014405">
    <property type="protein sequence ID" value="SVA61446.1"/>
    <property type="molecule type" value="Genomic_DNA"/>
</dbReference>
<dbReference type="Pfam" id="PF03480">
    <property type="entry name" value="DctP"/>
    <property type="match status" value="1"/>
</dbReference>
<protein>
    <recommendedName>
        <fullName evidence="3">C4-dicarboxylate ABC transporter substrate-binding protein</fullName>
    </recommendedName>
</protein>
<evidence type="ECO:0008006" key="3">
    <source>
        <dbReference type="Google" id="ProtNLM"/>
    </source>
</evidence>
<sequence length="238" mass="25891">MQSNLQKTVVSAAIGLALAVTGLNSHAAEWTWKVQSLWQPGTTNQKAFERFAANVNKMTGGRLEIKTLPVHSVVKHSETLEAVGAGILDGHHSGGAYFAGKEAGLQICTELNGAFENTYQAQLWFEYGGGTELCREAYAKFGTYYVGPVWFGQESMPFNKPLHSIDDFKAKGIKMRSPEGMGAAIWRRIGAGVVTLPGSEVFTALERGVIDGTDWGTLSMNQELGYHKIAPYPLYPGF</sequence>
<dbReference type="PANTHER" id="PTHR33376:SF5">
    <property type="entry name" value="EXTRACYTOPLASMIC SOLUTE RECEPTOR PROTEIN"/>
    <property type="match status" value="1"/>
</dbReference>
<dbReference type="PANTHER" id="PTHR33376">
    <property type="match status" value="1"/>
</dbReference>
<dbReference type="InterPro" id="IPR038404">
    <property type="entry name" value="TRAP_DctP_sf"/>
</dbReference>
<dbReference type="AlphaFoldDB" id="A0A381X9L4"/>
<accession>A0A381X9L4</accession>
<evidence type="ECO:0000313" key="2">
    <source>
        <dbReference type="EMBL" id="SVA61446.1"/>
    </source>
</evidence>
<evidence type="ECO:0000256" key="1">
    <source>
        <dbReference type="ARBA" id="ARBA00022729"/>
    </source>
</evidence>